<dbReference type="PANTHER" id="PTHR43177:SF3">
    <property type="entry name" value="PROTEIN NRFC HOMOLOG"/>
    <property type="match status" value="1"/>
</dbReference>
<evidence type="ECO:0000313" key="7">
    <source>
        <dbReference type="Proteomes" id="UP000006250"/>
    </source>
</evidence>
<feature type="domain" description="4Fe-4S ferredoxin-type" evidence="5">
    <location>
        <begin position="101"/>
        <end position="130"/>
    </location>
</feature>
<protein>
    <submittedName>
        <fullName evidence="6">4Fe-4S ferredoxin iron-sulfur binding domain protein</fullName>
    </submittedName>
</protein>
<comment type="caution">
    <text evidence="6">The sequence shown here is derived from an EMBL/GenBank/DDBJ whole genome shotgun (WGS) entry which is preliminary data.</text>
</comment>
<name>E1K1F0_SOLFR</name>
<dbReference type="Pfam" id="PF13247">
    <property type="entry name" value="Fer4_11"/>
    <property type="match status" value="1"/>
</dbReference>
<evidence type="ECO:0000256" key="4">
    <source>
        <dbReference type="ARBA" id="ARBA00023014"/>
    </source>
</evidence>
<dbReference type="PANTHER" id="PTHR43177">
    <property type="entry name" value="PROTEIN NRFC"/>
    <property type="match status" value="1"/>
</dbReference>
<dbReference type="GO" id="GO:0051539">
    <property type="term" value="F:4 iron, 4 sulfur cluster binding"/>
    <property type="evidence" value="ECO:0007669"/>
    <property type="project" value="UniProtKB-KW"/>
</dbReference>
<dbReference type="SUPFAM" id="SSF54862">
    <property type="entry name" value="4Fe-4S ferredoxins"/>
    <property type="match status" value="1"/>
</dbReference>
<dbReference type="NCBIfam" id="NF041782">
    <property type="entry name" value="mnquin_red_QrcC"/>
    <property type="match status" value="1"/>
</dbReference>
<reference evidence="6 7" key="1">
    <citation type="submission" date="2010-08" db="EMBL/GenBank/DDBJ databases">
        <title>The draft genome of Desulfovibrio fructosovorans JJ.</title>
        <authorList>
            <consortium name="US DOE Joint Genome Institute (JGI-PGF)"/>
            <person name="Lucas S."/>
            <person name="Copeland A."/>
            <person name="Lapidus A."/>
            <person name="Cheng J.-F."/>
            <person name="Bruce D."/>
            <person name="Goodwin L."/>
            <person name="Pitluck S."/>
            <person name="Land M.L."/>
            <person name="Hauser L."/>
            <person name="Chang Y.-J."/>
            <person name="Jeffries C."/>
            <person name="Wall J.D."/>
            <person name="Stahl D.A."/>
            <person name="Arkin A.P."/>
            <person name="Dehal P."/>
            <person name="Stolyar S.M."/>
            <person name="Hazen T.C."/>
            <person name="Woyke T.J."/>
        </authorList>
    </citation>
    <scope>NUCLEOTIDE SEQUENCE [LARGE SCALE GENOMIC DNA]</scope>
    <source>
        <strain evidence="6 7">JJ</strain>
    </source>
</reference>
<evidence type="ECO:0000256" key="1">
    <source>
        <dbReference type="ARBA" id="ARBA00022485"/>
    </source>
</evidence>
<evidence type="ECO:0000256" key="2">
    <source>
        <dbReference type="ARBA" id="ARBA00022723"/>
    </source>
</evidence>
<dbReference type="InterPro" id="IPR017896">
    <property type="entry name" value="4Fe4S_Fe-S-bd"/>
</dbReference>
<keyword evidence="7" id="KW-1185">Reference proteome</keyword>
<dbReference type="AlphaFoldDB" id="E1K1F0"/>
<proteinExistence type="predicted"/>
<dbReference type="Gene3D" id="3.30.70.20">
    <property type="match status" value="2"/>
</dbReference>
<organism evidence="6 7">
    <name type="scientific">Solidesulfovibrio fructosivorans JJ]</name>
    <dbReference type="NCBI Taxonomy" id="596151"/>
    <lineage>
        <taxon>Bacteria</taxon>
        <taxon>Pseudomonadati</taxon>
        <taxon>Thermodesulfobacteriota</taxon>
        <taxon>Desulfovibrionia</taxon>
        <taxon>Desulfovibrionales</taxon>
        <taxon>Desulfovibrionaceae</taxon>
        <taxon>Solidesulfovibrio</taxon>
    </lineage>
</organism>
<dbReference type="eggNOG" id="COG0437">
    <property type="taxonomic scope" value="Bacteria"/>
</dbReference>
<feature type="domain" description="4Fe-4S ferredoxin-type" evidence="5">
    <location>
        <begin position="13"/>
        <end position="43"/>
    </location>
</feature>
<evidence type="ECO:0000259" key="5">
    <source>
        <dbReference type="PROSITE" id="PS51379"/>
    </source>
</evidence>
<dbReference type="RefSeq" id="WP_005996416.1">
    <property type="nucleotide sequence ID" value="NZ_AECZ01000039.1"/>
</dbReference>
<dbReference type="CDD" id="cd10551">
    <property type="entry name" value="PsrB"/>
    <property type="match status" value="1"/>
</dbReference>
<keyword evidence="2" id="KW-0479">Metal-binding</keyword>
<dbReference type="EMBL" id="AECZ01000039">
    <property type="protein sequence ID" value="EFL49565.1"/>
    <property type="molecule type" value="Genomic_DNA"/>
</dbReference>
<accession>E1K1F0</accession>
<dbReference type="InterPro" id="IPR053552">
    <property type="entry name" value="Menaquinone_reductase_QrcC"/>
</dbReference>
<dbReference type="InterPro" id="IPR050954">
    <property type="entry name" value="ET_IronSulfur_Cluster-Binding"/>
</dbReference>
<dbReference type="PROSITE" id="PS51379">
    <property type="entry name" value="4FE4S_FER_2"/>
    <property type="match status" value="3"/>
</dbReference>
<dbReference type="Proteomes" id="UP000006250">
    <property type="component" value="Unassembled WGS sequence"/>
</dbReference>
<evidence type="ECO:0000313" key="6">
    <source>
        <dbReference type="EMBL" id="EFL49565.1"/>
    </source>
</evidence>
<dbReference type="GO" id="GO:0046872">
    <property type="term" value="F:metal ion binding"/>
    <property type="evidence" value="ECO:0007669"/>
    <property type="project" value="UniProtKB-KW"/>
</dbReference>
<feature type="domain" description="4Fe-4S ferredoxin-type" evidence="5">
    <location>
        <begin position="68"/>
        <end position="99"/>
    </location>
</feature>
<gene>
    <name evidence="6" type="ORF">DesfrDRAFT_3700</name>
</gene>
<keyword evidence="4" id="KW-0411">Iron-sulfur</keyword>
<dbReference type="PROSITE" id="PS00198">
    <property type="entry name" value="4FE4S_FER_1"/>
    <property type="match status" value="1"/>
</dbReference>
<keyword evidence="3" id="KW-0408">Iron</keyword>
<evidence type="ECO:0000256" key="3">
    <source>
        <dbReference type="ARBA" id="ARBA00023004"/>
    </source>
</evidence>
<dbReference type="Pfam" id="PF12797">
    <property type="entry name" value="Fer4_2"/>
    <property type="match status" value="1"/>
</dbReference>
<sequence length="256" mass="28746">MSGHSFKEFPITWGMVIDIDKCTGCGACMASCQTENNVNPQPEASNKLRSTSWMLVYELTNDKAFPDHDVAFLPRPCQQCGNPPCVSVCPVVATDKNEDGGIVSQIYPRCIGCRYCVAACPYHVRYFGWYDPIWPEGMTKTLSPLTSVRPRGVVEKCTFCHHRWNLAKDAARAAGKDPEDLPDGAYVTACVQNCPSGALTFGDLKNPKHKVHELIKSPYAFRLLERLGTKPQVYYISRREWVRKLGDNYLKSEKTE</sequence>
<dbReference type="OrthoDB" id="9789030at2"/>
<dbReference type="InterPro" id="IPR017900">
    <property type="entry name" value="4Fe4S_Fe_S_CS"/>
</dbReference>
<keyword evidence="1" id="KW-0004">4Fe-4S</keyword>
<dbReference type="STRING" id="596151.DesfrDRAFT_3700"/>